<dbReference type="Gene3D" id="1.25.40.10">
    <property type="entry name" value="Tetratricopeptide repeat domain"/>
    <property type="match status" value="1"/>
</dbReference>
<proteinExistence type="predicted"/>
<name>S7Q334_GLOTA</name>
<feature type="compositionally biased region" description="Low complexity" evidence="3">
    <location>
        <begin position="460"/>
        <end position="493"/>
    </location>
</feature>
<feature type="repeat" description="TPR" evidence="2">
    <location>
        <begin position="410"/>
        <end position="443"/>
    </location>
</feature>
<dbReference type="PROSITE" id="PS50005">
    <property type="entry name" value="TPR"/>
    <property type="match status" value="2"/>
</dbReference>
<evidence type="ECO:0000313" key="4">
    <source>
        <dbReference type="EMBL" id="EPQ53962.1"/>
    </source>
</evidence>
<feature type="region of interest" description="Disordered" evidence="3">
    <location>
        <begin position="1"/>
        <end position="40"/>
    </location>
</feature>
<keyword evidence="5" id="KW-1185">Reference proteome</keyword>
<dbReference type="RefSeq" id="XP_007867326.1">
    <property type="nucleotide sequence ID" value="XM_007869135.1"/>
</dbReference>
<evidence type="ECO:0000256" key="2">
    <source>
        <dbReference type="PROSITE-ProRule" id="PRU00339"/>
    </source>
</evidence>
<dbReference type="SUPFAM" id="SSF48452">
    <property type="entry name" value="TPR-like"/>
    <property type="match status" value="1"/>
</dbReference>
<dbReference type="Proteomes" id="UP000030669">
    <property type="component" value="Unassembled WGS sequence"/>
</dbReference>
<dbReference type="OMA" id="LTTKWCD"/>
<dbReference type="HOGENOM" id="CLU_451306_0_0_1"/>
<protein>
    <recommendedName>
        <fullName evidence="6">TPR-like protein</fullName>
    </recommendedName>
</protein>
<reference evidence="4 5" key="1">
    <citation type="journal article" date="2012" name="Science">
        <title>The Paleozoic origin of enzymatic lignin decomposition reconstructed from 31 fungal genomes.</title>
        <authorList>
            <person name="Floudas D."/>
            <person name="Binder M."/>
            <person name="Riley R."/>
            <person name="Barry K."/>
            <person name="Blanchette R.A."/>
            <person name="Henrissat B."/>
            <person name="Martinez A.T."/>
            <person name="Otillar R."/>
            <person name="Spatafora J.W."/>
            <person name="Yadav J.S."/>
            <person name="Aerts A."/>
            <person name="Benoit I."/>
            <person name="Boyd A."/>
            <person name="Carlson A."/>
            <person name="Copeland A."/>
            <person name="Coutinho P.M."/>
            <person name="de Vries R.P."/>
            <person name="Ferreira P."/>
            <person name="Findley K."/>
            <person name="Foster B."/>
            <person name="Gaskell J."/>
            <person name="Glotzer D."/>
            <person name="Gorecki P."/>
            <person name="Heitman J."/>
            <person name="Hesse C."/>
            <person name="Hori C."/>
            <person name="Igarashi K."/>
            <person name="Jurgens J.A."/>
            <person name="Kallen N."/>
            <person name="Kersten P."/>
            <person name="Kohler A."/>
            <person name="Kuees U."/>
            <person name="Kumar T.K.A."/>
            <person name="Kuo A."/>
            <person name="LaButti K."/>
            <person name="Larrondo L.F."/>
            <person name="Lindquist E."/>
            <person name="Ling A."/>
            <person name="Lombard V."/>
            <person name="Lucas S."/>
            <person name="Lundell T."/>
            <person name="Martin R."/>
            <person name="McLaughlin D.J."/>
            <person name="Morgenstern I."/>
            <person name="Morin E."/>
            <person name="Murat C."/>
            <person name="Nagy L.G."/>
            <person name="Nolan M."/>
            <person name="Ohm R.A."/>
            <person name="Patyshakuliyeva A."/>
            <person name="Rokas A."/>
            <person name="Ruiz-Duenas F.J."/>
            <person name="Sabat G."/>
            <person name="Salamov A."/>
            <person name="Samejima M."/>
            <person name="Schmutz J."/>
            <person name="Slot J.C."/>
            <person name="St John F."/>
            <person name="Stenlid J."/>
            <person name="Sun H."/>
            <person name="Sun S."/>
            <person name="Syed K."/>
            <person name="Tsang A."/>
            <person name="Wiebenga A."/>
            <person name="Young D."/>
            <person name="Pisabarro A."/>
            <person name="Eastwood D.C."/>
            <person name="Martin F."/>
            <person name="Cullen D."/>
            <person name="Grigoriev I.V."/>
            <person name="Hibbett D.S."/>
        </authorList>
    </citation>
    <scope>NUCLEOTIDE SEQUENCE [LARGE SCALE GENOMIC DNA]</scope>
    <source>
        <strain evidence="4 5">ATCC 11539</strain>
    </source>
</reference>
<dbReference type="OrthoDB" id="420195at2759"/>
<feature type="region of interest" description="Disordered" evidence="3">
    <location>
        <begin position="457"/>
        <end position="494"/>
    </location>
</feature>
<keyword evidence="1 2" id="KW-0802">TPR repeat</keyword>
<evidence type="ECO:0008006" key="6">
    <source>
        <dbReference type="Google" id="ProtNLM"/>
    </source>
</evidence>
<dbReference type="STRING" id="670483.S7Q334"/>
<dbReference type="eggNOG" id="KOG4648">
    <property type="taxonomic scope" value="Eukaryota"/>
</dbReference>
<dbReference type="AlphaFoldDB" id="S7Q334"/>
<dbReference type="EMBL" id="KB469304">
    <property type="protein sequence ID" value="EPQ53962.1"/>
    <property type="molecule type" value="Genomic_DNA"/>
</dbReference>
<dbReference type="SMART" id="SM00028">
    <property type="entry name" value="TPR"/>
    <property type="match status" value="3"/>
</dbReference>
<evidence type="ECO:0000256" key="1">
    <source>
        <dbReference type="ARBA" id="ARBA00022803"/>
    </source>
</evidence>
<dbReference type="PANTHER" id="PTHR46423">
    <property type="entry name" value="RNA POLYMERASE II-ASSOCIATED PROTEIN 3"/>
    <property type="match status" value="1"/>
</dbReference>
<accession>S7Q334</accession>
<feature type="repeat" description="TPR" evidence="2">
    <location>
        <begin position="343"/>
        <end position="376"/>
    </location>
</feature>
<evidence type="ECO:0000256" key="3">
    <source>
        <dbReference type="SAM" id="MobiDB-lite"/>
    </source>
</evidence>
<dbReference type="PANTHER" id="PTHR46423:SF1">
    <property type="entry name" value="RNA POLYMERASE II-ASSOCIATED PROTEIN 3"/>
    <property type="match status" value="1"/>
</dbReference>
<dbReference type="KEGG" id="gtr:GLOTRDRAFT_139413"/>
<feature type="compositionally biased region" description="Basic residues" evidence="3">
    <location>
        <begin position="20"/>
        <end position="33"/>
    </location>
</feature>
<dbReference type="InterPro" id="IPR051966">
    <property type="entry name" value="RPAP3"/>
</dbReference>
<organism evidence="4 5">
    <name type="scientific">Gloeophyllum trabeum (strain ATCC 11539 / FP-39264 / Madison 617)</name>
    <name type="common">Brown rot fungus</name>
    <dbReference type="NCBI Taxonomy" id="670483"/>
    <lineage>
        <taxon>Eukaryota</taxon>
        <taxon>Fungi</taxon>
        <taxon>Dikarya</taxon>
        <taxon>Basidiomycota</taxon>
        <taxon>Agaricomycotina</taxon>
        <taxon>Agaricomycetes</taxon>
        <taxon>Gloeophyllales</taxon>
        <taxon>Gloeophyllaceae</taxon>
        <taxon>Gloeophyllum</taxon>
    </lineage>
</organism>
<dbReference type="InterPro" id="IPR011990">
    <property type="entry name" value="TPR-like_helical_dom_sf"/>
</dbReference>
<feature type="compositionally biased region" description="Basic residues" evidence="3">
    <location>
        <begin position="1"/>
        <end position="12"/>
    </location>
</feature>
<dbReference type="GeneID" id="19304241"/>
<sequence length="588" mass="65987">MPAKYSHVKKRAATSPPKKSNGKGHHHHGKHHRSPDPHLDRTISKAMSAVSELEQAIAHMLLIRFEQDIARLFSTHLYCVALVHLPTFVMRCITVGGPGWVAANADSEEVKDFFRACIGMDLRQSGERVATKSVLWSYTALRHFALSNNVPICRKRGLHSLRLLPYYSALKAHVETLLTMPAPAFSKPPHLGPLTEGLAALEDACEHKWAGDGEWRAKVRTGYERACQTLWRVAREFDVRGYGRVLREKLTTKWCNCGCSTDHLGEVCERTVREDEEESGVRAGKEREWDGRGAGVYGWETEDEEDVWELDLDFSALDPDECDEGVDPDMTIGELMEWRYLRAEWEKEQGNAAFRRAEYECAIERYKAAHEIEPEMPRYQLNLAAAYLKVQKWMEAEDACTIALGQHKSSKGYFRRAKARAMQGRIEDAIKDLRATLKVQPGNPEAIAELIALLPPPDPAEATPADTGPAVSPSAMAAASSSSSSSSWNATSACNDAPSPYPEYLRIPKPKPPRPLPFARTEADDRKIKILWQPLTVDMPIDDPCTAQSSPDGKRTQKKAAWLKSKGTSMKTETFTYPNWERYIVMTV</sequence>
<evidence type="ECO:0000313" key="5">
    <source>
        <dbReference type="Proteomes" id="UP000030669"/>
    </source>
</evidence>
<dbReference type="GO" id="GO:0101031">
    <property type="term" value="C:protein folding chaperone complex"/>
    <property type="evidence" value="ECO:0007669"/>
    <property type="project" value="TreeGrafter"/>
</dbReference>
<gene>
    <name evidence="4" type="ORF">GLOTRDRAFT_139413</name>
</gene>
<dbReference type="InterPro" id="IPR019734">
    <property type="entry name" value="TPR_rpt"/>
</dbReference>